<feature type="domain" description="Yeast cell wall synthesis Kre9/Knh1-like N-terminal" evidence="4">
    <location>
        <begin position="27"/>
        <end position="128"/>
    </location>
</feature>
<dbReference type="Pfam" id="PF05390">
    <property type="entry name" value="Kre9_KNH1_C"/>
    <property type="match status" value="1"/>
</dbReference>
<evidence type="ECO:0000259" key="3">
    <source>
        <dbReference type="Pfam" id="PF05390"/>
    </source>
</evidence>
<dbReference type="EMBL" id="JACBAD010002051">
    <property type="protein sequence ID" value="KAF7119095.1"/>
    <property type="molecule type" value="Genomic_DNA"/>
</dbReference>
<accession>A0A8H6P7J3</accession>
<sequence>MNILQSLYILFLLLLPATLADVDFTVPTIGTNFKAGDVVTVHWRESGRSPRISELSQYDLYLYAGGDTPDTQHEVAVLIKDSLFARGNSVSIKIDPGIGGNEPNAYFLKMVASGPEAFAINYSNRFTLSNMTGSFPPHLVDEIRSLSDHVKEDLRKRLVEAAYTVPYPLQSGLTRYAPMAKEPGSTIPAKAPSPQFSASLYTIATTWLPRATVQATLSATATYSVVSVENTASPAPHPHDAAMKRLLERWKD</sequence>
<dbReference type="Pfam" id="PF10342">
    <property type="entry name" value="Kre9_KNH"/>
    <property type="match status" value="1"/>
</dbReference>
<evidence type="ECO:0000313" key="6">
    <source>
        <dbReference type="EMBL" id="KAF7158791.1"/>
    </source>
</evidence>
<evidence type="ECO:0000313" key="7">
    <source>
        <dbReference type="Proteomes" id="UP000630445"/>
    </source>
</evidence>
<keyword evidence="1 2" id="KW-0732">Signal</keyword>
<dbReference type="Proteomes" id="UP000662466">
    <property type="component" value="Unassembled WGS sequence"/>
</dbReference>
<dbReference type="OrthoDB" id="2432613at2759"/>
<proteinExistence type="predicted"/>
<dbReference type="PANTHER" id="PTHR28154:SF1">
    <property type="entry name" value="CELL WALL SYNTHESIS PROTEIN KNH1-RELATED"/>
    <property type="match status" value="1"/>
</dbReference>
<evidence type="ECO:0000313" key="5">
    <source>
        <dbReference type="EMBL" id="KAF7119095.1"/>
    </source>
</evidence>
<dbReference type="EMBL" id="JACBAF010002285">
    <property type="protein sequence ID" value="KAF7158791.1"/>
    <property type="molecule type" value="Genomic_DNA"/>
</dbReference>
<comment type="caution">
    <text evidence="5">The sequence shown here is derived from an EMBL/GenBank/DDBJ whole genome shotgun (WGS) entry which is preliminary data.</text>
</comment>
<protein>
    <submittedName>
        <fullName evidence="5">Uncharacterized protein</fullName>
    </submittedName>
</protein>
<dbReference type="InterPro" id="IPR045328">
    <property type="entry name" value="Kre9/Knh1"/>
</dbReference>
<feature type="signal peptide" evidence="2">
    <location>
        <begin position="1"/>
        <end position="20"/>
    </location>
</feature>
<dbReference type="GO" id="GO:0031505">
    <property type="term" value="P:fungal-type cell wall organization"/>
    <property type="evidence" value="ECO:0007669"/>
    <property type="project" value="TreeGrafter"/>
</dbReference>
<dbReference type="InterPro" id="IPR008659">
    <property type="entry name" value="Kre9/Knh1_C"/>
</dbReference>
<feature type="domain" description="Yeast cell wall synthesis Kre9/Knh1 C-terminal" evidence="3">
    <location>
        <begin position="162"/>
        <end position="241"/>
    </location>
</feature>
<feature type="chain" id="PRO_5036430962" evidence="2">
    <location>
        <begin position="21"/>
        <end position="252"/>
    </location>
</feature>
<evidence type="ECO:0000256" key="2">
    <source>
        <dbReference type="SAM" id="SignalP"/>
    </source>
</evidence>
<dbReference type="GO" id="GO:0005576">
    <property type="term" value="C:extracellular region"/>
    <property type="evidence" value="ECO:0007669"/>
    <property type="project" value="TreeGrafter"/>
</dbReference>
<gene>
    <name evidence="5" type="ORF">CNMCM5793_008834</name>
    <name evidence="6" type="ORF">CNMCM6106_005587</name>
</gene>
<dbReference type="PANTHER" id="PTHR28154">
    <property type="entry name" value="CELL WALL SYNTHESIS PROTEIN KNH1-RELATED"/>
    <property type="match status" value="1"/>
</dbReference>
<evidence type="ECO:0000259" key="4">
    <source>
        <dbReference type="Pfam" id="PF10342"/>
    </source>
</evidence>
<organism evidence="5 7">
    <name type="scientific">Aspergillus hiratsukae</name>
    <dbReference type="NCBI Taxonomy" id="1194566"/>
    <lineage>
        <taxon>Eukaryota</taxon>
        <taxon>Fungi</taxon>
        <taxon>Dikarya</taxon>
        <taxon>Ascomycota</taxon>
        <taxon>Pezizomycotina</taxon>
        <taxon>Eurotiomycetes</taxon>
        <taxon>Eurotiomycetidae</taxon>
        <taxon>Eurotiales</taxon>
        <taxon>Aspergillaceae</taxon>
        <taxon>Aspergillus</taxon>
        <taxon>Aspergillus subgen. Fumigati</taxon>
    </lineage>
</organism>
<dbReference type="Proteomes" id="UP000630445">
    <property type="component" value="Unassembled WGS sequence"/>
</dbReference>
<dbReference type="GO" id="GO:0042546">
    <property type="term" value="P:cell wall biogenesis"/>
    <property type="evidence" value="ECO:0007669"/>
    <property type="project" value="InterPro"/>
</dbReference>
<dbReference type="InterPro" id="IPR018466">
    <property type="entry name" value="Kre9/Knh1-like_N"/>
</dbReference>
<name>A0A8H6P7J3_9EURO</name>
<dbReference type="AlphaFoldDB" id="A0A8H6P7J3"/>
<keyword evidence="7" id="KW-1185">Reference proteome</keyword>
<reference evidence="5" key="1">
    <citation type="submission" date="2020-06" db="EMBL/GenBank/DDBJ databases">
        <title>Draft genome sequences of strains closely related to Aspergillus parafelis and Aspergillus hiratsukae.</title>
        <authorList>
            <person name="Dos Santos R.A.C."/>
            <person name="Rivero-Menendez O."/>
            <person name="Steenwyk J.L."/>
            <person name="Mead M.E."/>
            <person name="Goldman G.H."/>
            <person name="Alastruey-Izquierdo A."/>
            <person name="Rokas A."/>
        </authorList>
    </citation>
    <scope>NUCLEOTIDE SEQUENCE</scope>
    <source>
        <strain evidence="5">CNM-CM5793</strain>
        <strain evidence="6">CNM-CM6106</strain>
    </source>
</reference>
<evidence type="ECO:0000256" key="1">
    <source>
        <dbReference type="ARBA" id="ARBA00022729"/>
    </source>
</evidence>
<dbReference type="GO" id="GO:0006078">
    <property type="term" value="P:(1-&gt;6)-beta-D-glucan biosynthetic process"/>
    <property type="evidence" value="ECO:0007669"/>
    <property type="project" value="InterPro"/>
</dbReference>